<evidence type="ECO:0000256" key="4">
    <source>
        <dbReference type="ARBA" id="ARBA00048740"/>
    </source>
</evidence>
<dbReference type="PANTHER" id="PTHR14741">
    <property type="entry name" value="S-ADENOSYLMETHIONINE-DEPENDENT METHYLTRANSFERASE RELATED"/>
    <property type="match status" value="1"/>
</dbReference>
<dbReference type="AlphaFoldDB" id="A0A3P7KJV2"/>
<evidence type="ECO:0000256" key="6">
    <source>
        <dbReference type="ARBA" id="ARBA00049075"/>
    </source>
</evidence>
<dbReference type="InterPro" id="IPR019012">
    <property type="entry name" value="RNA_cap_Gua-N2-MeTrfase"/>
</dbReference>
<comment type="catalytic activity">
    <reaction evidence="5">
        <text>a 5'-end (N(2),N(7)-dimethyl 5'-triphosphoguanosine)-ribonucleoside in snRNA + S-adenosyl-L-methionine = a 5'-end (N(2),N(2),N(7)-trimethyl 5'-triphosphoguanosine)-ribonucleoside in snRNA + S-adenosyl-L-homocysteine + H(+)</text>
        <dbReference type="Rhea" id="RHEA:78479"/>
        <dbReference type="Rhea" id="RHEA-COMP:19087"/>
        <dbReference type="Rhea" id="RHEA-COMP:19089"/>
        <dbReference type="ChEBI" id="CHEBI:15378"/>
        <dbReference type="ChEBI" id="CHEBI:57856"/>
        <dbReference type="ChEBI" id="CHEBI:59789"/>
        <dbReference type="ChEBI" id="CHEBI:167623"/>
        <dbReference type="ChEBI" id="CHEBI:172880"/>
    </reaction>
    <physiologicalReaction direction="left-to-right" evidence="5">
        <dbReference type="Rhea" id="RHEA:78480"/>
    </physiologicalReaction>
</comment>
<dbReference type="Pfam" id="PF09445">
    <property type="entry name" value="Methyltransf_15"/>
    <property type="match status" value="1"/>
</dbReference>
<dbReference type="Proteomes" id="UP000270094">
    <property type="component" value="Unassembled WGS sequence"/>
</dbReference>
<dbReference type="OrthoDB" id="194443at2759"/>
<keyword evidence="9" id="KW-1185">Reference proteome</keyword>
<name>A0A3P7KJV2_STRVU</name>
<dbReference type="EMBL" id="UYYB01006613">
    <property type="protein sequence ID" value="VDM67812.1"/>
    <property type="molecule type" value="Genomic_DNA"/>
</dbReference>
<evidence type="ECO:0000313" key="9">
    <source>
        <dbReference type="Proteomes" id="UP000270094"/>
    </source>
</evidence>
<evidence type="ECO:0000256" key="1">
    <source>
        <dbReference type="ARBA" id="ARBA00018517"/>
    </source>
</evidence>
<reference evidence="8 9" key="1">
    <citation type="submission" date="2018-11" db="EMBL/GenBank/DDBJ databases">
        <authorList>
            <consortium name="Pathogen Informatics"/>
        </authorList>
    </citation>
    <scope>NUCLEOTIDE SEQUENCE [LARGE SCALE GENOMIC DNA]</scope>
</reference>
<evidence type="ECO:0000256" key="5">
    <source>
        <dbReference type="ARBA" id="ARBA00048763"/>
    </source>
</evidence>
<feature type="non-terminal residue" evidence="8">
    <location>
        <position position="303"/>
    </location>
</feature>
<evidence type="ECO:0000256" key="7">
    <source>
        <dbReference type="ARBA" id="ARBA00049790"/>
    </source>
</evidence>
<dbReference type="CDD" id="cd02440">
    <property type="entry name" value="AdoMet_MTases"/>
    <property type="match status" value="1"/>
</dbReference>
<dbReference type="Gene3D" id="3.40.50.150">
    <property type="entry name" value="Vaccinia Virus protein VP39"/>
    <property type="match status" value="1"/>
</dbReference>
<proteinExistence type="inferred from homology"/>
<evidence type="ECO:0000256" key="2">
    <source>
        <dbReference type="ARBA" id="ARBA00025783"/>
    </source>
</evidence>
<dbReference type="GO" id="GO:0005634">
    <property type="term" value="C:nucleus"/>
    <property type="evidence" value="ECO:0007669"/>
    <property type="project" value="TreeGrafter"/>
</dbReference>
<organism evidence="8 9">
    <name type="scientific">Strongylus vulgaris</name>
    <name type="common">Blood worm</name>
    <dbReference type="NCBI Taxonomy" id="40348"/>
    <lineage>
        <taxon>Eukaryota</taxon>
        <taxon>Metazoa</taxon>
        <taxon>Ecdysozoa</taxon>
        <taxon>Nematoda</taxon>
        <taxon>Chromadorea</taxon>
        <taxon>Rhabditida</taxon>
        <taxon>Rhabditina</taxon>
        <taxon>Rhabditomorpha</taxon>
        <taxon>Strongyloidea</taxon>
        <taxon>Strongylidae</taxon>
        <taxon>Strongylus</taxon>
    </lineage>
</organism>
<evidence type="ECO:0000313" key="8">
    <source>
        <dbReference type="EMBL" id="VDM67812.1"/>
    </source>
</evidence>
<dbReference type="GO" id="GO:0071164">
    <property type="term" value="F:RNA cap trimethylguanosine synthase activity"/>
    <property type="evidence" value="ECO:0007669"/>
    <property type="project" value="TreeGrafter"/>
</dbReference>
<comment type="catalytic activity">
    <reaction evidence="6">
        <text>a 5'-end (N(7)-methyl 5'-triphosphoguanosine)-ribonucleoside in snRNA + S-adenosyl-L-methionine = a 5'-end (N(2),N(7)-dimethyl 5'-triphosphoguanosine)-ribonucleoside in snRNA + S-adenosyl-L-homocysteine + H(+)</text>
        <dbReference type="Rhea" id="RHEA:78471"/>
        <dbReference type="Rhea" id="RHEA-COMP:19085"/>
        <dbReference type="Rhea" id="RHEA-COMP:19087"/>
        <dbReference type="ChEBI" id="CHEBI:15378"/>
        <dbReference type="ChEBI" id="CHEBI:57856"/>
        <dbReference type="ChEBI" id="CHEBI:59789"/>
        <dbReference type="ChEBI" id="CHEBI:156461"/>
        <dbReference type="ChEBI" id="CHEBI:172880"/>
    </reaction>
    <physiologicalReaction direction="left-to-right" evidence="6">
        <dbReference type="Rhea" id="RHEA:78472"/>
    </physiologicalReaction>
</comment>
<dbReference type="InterPro" id="IPR029063">
    <property type="entry name" value="SAM-dependent_MTases_sf"/>
</dbReference>
<protein>
    <recommendedName>
        <fullName evidence="1">Trimethylguanosine synthase</fullName>
    </recommendedName>
    <alternativeName>
        <fullName evidence="7">Cap-specific guanine-N(2) methyltransferase</fullName>
    </alternativeName>
</protein>
<evidence type="ECO:0000256" key="3">
    <source>
        <dbReference type="ARBA" id="ARBA00047418"/>
    </source>
</evidence>
<comment type="catalytic activity">
    <reaction evidence="4">
        <text>a 5'-end (N(7)-methyl 5'-triphosphoguanosine)-ribonucleoside in snoRNA + S-adenosyl-L-methionine = a 5'-end (N(2),N(7)-dimethyl 5'-triphosphoguanosine)-ribonucleoside in snoRNA + S-adenosyl-L-homocysteine + H(+)</text>
        <dbReference type="Rhea" id="RHEA:78475"/>
        <dbReference type="Rhea" id="RHEA-COMP:19086"/>
        <dbReference type="Rhea" id="RHEA-COMP:19088"/>
        <dbReference type="ChEBI" id="CHEBI:15378"/>
        <dbReference type="ChEBI" id="CHEBI:57856"/>
        <dbReference type="ChEBI" id="CHEBI:59789"/>
        <dbReference type="ChEBI" id="CHEBI:156461"/>
        <dbReference type="ChEBI" id="CHEBI:172880"/>
    </reaction>
    <physiologicalReaction direction="left-to-right" evidence="4">
        <dbReference type="Rhea" id="RHEA:78476"/>
    </physiologicalReaction>
</comment>
<comment type="catalytic activity">
    <reaction evidence="3">
        <text>a 5'-end (N(2),N(7)-dimethyl 5'-triphosphoguanosine)-ribonucleoside in snoRNA + S-adenosyl-L-methionine = a 5'-end (N(2),N(2),N(7)-trimethyl 5'-triphosphoguanosine)-ribonucleoside in snoRNA + S-adenosyl-L-homocysteine + H(+)</text>
        <dbReference type="Rhea" id="RHEA:78507"/>
        <dbReference type="Rhea" id="RHEA-COMP:19088"/>
        <dbReference type="Rhea" id="RHEA-COMP:19090"/>
        <dbReference type="ChEBI" id="CHEBI:15378"/>
        <dbReference type="ChEBI" id="CHEBI:57856"/>
        <dbReference type="ChEBI" id="CHEBI:59789"/>
        <dbReference type="ChEBI" id="CHEBI:167623"/>
        <dbReference type="ChEBI" id="CHEBI:172880"/>
    </reaction>
    <physiologicalReaction direction="left-to-right" evidence="3">
        <dbReference type="Rhea" id="RHEA:78508"/>
    </physiologicalReaction>
</comment>
<gene>
    <name evidence="8" type="ORF">SVUK_LOCUS2810</name>
</gene>
<dbReference type="SUPFAM" id="SSF53335">
    <property type="entry name" value="S-adenosyl-L-methionine-dependent methyltransferases"/>
    <property type="match status" value="1"/>
</dbReference>
<accession>A0A3P7KJV2</accession>
<dbReference type="PANTHER" id="PTHR14741:SF32">
    <property type="entry name" value="TRIMETHYLGUANOSINE SYNTHASE"/>
    <property type="match status" value="1"/>
</dbReference>
<sequence>MAEKDFEAFRSALTSHRCKTFLKKIHKMGFVPGYHESDVISPSRACTKQKEEVIPRKRSNIEKERRFPVVYGDDEIFSDVNYDICDTYAASMSVVLDRSEKVAKEVESSANGFDEAQEVDQIADGPPESNGTLNIVSFAFNPDKEAYLIAKNAFEYYKDDEEIIKYWYQRYRLFSKLDKGVLMDREGWFSVTPERIAEHIADRIVRRKEMLVVDAFAGVGGNSIQLAIKGAQVKMIAIDLDPIRLKCARENAKVYGVENRIEFICCDFFHFAAKWTENIGKSADVDAVFLSPPWGGPSYLKSE</sequence>
<comment type="similarity">
    <text evidence="2">Belongs to the methyltransferase superfamily. Trimethylguanosine synthase family.</text>
</comment>